<dbReference type="AlphaFoldDB" id="A0A5B7IKK7"/>
<dbReference type="EMBL" id="VSRR010059822">
    <property type="protein sequence ID" value="MPC82459.1"/>
    <property type="molecule type" value="Genomic_DNA"/>
</dbReference>
<keyword evidence="2" id="KW-1185">Reference proteome</keyword>
<evidence type="ECO:0000313" key="2">
    <source>
        <dbReference type="Proteomes" id="UP000324222"/>
    </source>
</evidence>
<evidence type="ECO:0000313" key="1">
    <source>
        <dbReference type="EMBL" id="MPC82459.1"/>
    </source>
</evidence>
<accession>A0A5B7IKK7</accession>
<organism evidence="1 2">
    <name type="scientific">Portunus trituberculatus</name>
    <name type="common">Swimming crab</name>
    <name type="synonym">Neptunus trituberculatus</name>
    <dbReference type="NCBI Taxonomy" id="210409"/>
    <lineage>
        <taxon>Eukaryota</taxon>
        <taxon>Metazoa</taxon>
        <taxon>Ecdysozoa</taxon>
        <taxon>Arthropoda</taxon>
        <taxon>Crustacea</taxon>
        <taxon>Multicrustacea</taxon>
        <taxon>Malacostraca</taxon>
        <taxon>Eumalacostraca</taxon>
        <taxon>Eucarida</taxon>
        <taxon>Decapoda</taxon>
        <taxon>Pleocyemata</taxon>
        <taxon>Brachyura</taxon>
        <taxon>Eubrachyura</taxon>
        <taxon>Portunoidea</taxon>
        <taxon>Portunidae</taxon>
        <taxon>Portuninae</taxon>
        <taxon>Portunus</taxon>
    </lineage>
</organism>
<name>A0A5B7IKK7_PORTR</name>
<reference evidence="1 2" key="1">
    <citation type="submission" date="2019-05" db="EMBL/GenBank/DDBJ databases">
        <title>Another draft genome of Portunus trituberculatus and its Hox gene families provides insights of decapod evolution.</title>
        <authorList>
            <person name="Jeong J.-H."/>
            <person name="Song I."/>
            <person name="Kim S."/>
            <person name="Choi T."/>
            <person name="Kim D."/>
            <person name="Ryu S."/>
            <person name="Kim W."/>
        </authorList>
    </citation>
    <scope>NUCLEOTIDE SEQUENCE [LARGE SCALE GENOMIC DNA]</scope>
    <source>
        <tissue evidence="1">Muscle</tissue>
    </source>
</reference>
<protein>
    <submittedName>
        <fullName evidence="1">Uncharacterized protein</fullName>
    </submittedName>
</protein>
<comment type="caution">
    <text evidence="1">The sequence shown here is derived from an EMBL/GenBank/DDBJ whole genome shotgun (WGS) entry which is preliminary data.</text>
</comment>
<gene>
    <name evidence="1" type="ORF">E2C01_077128</name>
</gene>
<dbReference type="Proteomes" id="UP000324222">
    <property type="component" value="Unassembled WGS sequence"/>
</dbReference>
<proteinExistence type="predicted"/>
<sequence>MGVVVTALFSHYRRRGGDNEDGAAWCAAHSPSSVWQRSCFYDHWTIFDDLPPLQAAVVAAPPPPPRPRRSYN</sequence>